<comment type="caution">
    <text evidence="12">The sequence shown here is derived from an EMBL/GenBank/DDBJ whole genome shotgun (WGS) entry which is preliminary data.</text>
</comment>
<dbReference type="STRING" id="1903181.BTN85_0431"/>
<dbReference type="HAMAP" id="MF_01897">
    <property type="entry name" value="GyrA"/>
    <property type="match status" value="1"/>
</dbReference>
<evidence type="ECO:0000256" key="2">
    <source>
        <dbReference type="ARBA" id="ARBA00008263"/>
    </source>
</evidence>
<keyword evidence="7 9" id="KW-0413">Isomerase</keyword>
<comment type="caution">
    <text evidence="9">Lacks conserved residue(s) required for the propagation of feature annotation.</text>
</comment>
<dbReference type="GO" id="GO:0005524">
    <property type="term" value="F:ATP binding"/>
    <property type="evidence" value="ECO:0007669"/>
    <property type="project" value="UniProtKB-UniRule"/>
</dbReference>
<dbReference type="Gene3D" id="3.30.1360.40">
    <property type="match status" value="1"/>
</dbReference>
<dbReference type="Proteomes" id="UP000185744">
    <property type="component" value="Unassembled WGS sequence"/>
</dbReference>
<dbReference type="PANTHER" id="PTHR43493">
    <property type="entry name" value="DNA GYRASE/TOPOISOMERASE SUBUNIT A"/>
    <property type="match status" value="1"/>
</dbReference>
<feature type="coiled-coil region" evidence="10">
    <location>
        <begin position="434"/>
        <end position="486"/>
    </location>
</feature>
<evidence type="ECO:0000256" key="1">
    <source>
        <dbReference type="ARBA" id="ARBA00000185"/>
    </source>
</evidence>
<dbReference type="Pfam" id="PF03989">
    <property type="entry name" value="DNA_gyraseA_C"/>
    <property type="match status" value="6"/>
</dbReference>
<dbReference type="Gene3D" id="2.120.10.90">
    <property type="entry name" value="DNA gyrase/topoisomerase IV, subunit A, C-terminal"/>
    <property type="match status" value="1"/>
</dbReference>
<sequence length="800" mass="90488">MQKAREVKDVQLKEKLKDSYLNYSMSVIVGRALPDVRDGLKPVQRRILYAMDKMGLRSSGPYKKSARVVGDVLGKYHPHGDTAIYDALVRMAQGFSLRYPLVDGQGNFGSIDGDSPAAMRYTEAKLTPIAEEMLEDLDKETVEFRDNFDGSLKEPKVLPAKVPNLLINGSSGIAVGMATNIPPHNLEEVIKATIRLIENPNATVYDLMEDIKGPDFPTGGEILGRQGIKEAYETGRGKLKVRGKAKIAEKDKKEKIIIKEIPFQVKKSKIVEQIADLVKDDVITGISDLRDESDREGMRIVVELKTQANSEIVLNKIFSKTNLETTFGVSNLSIVDGEPRVLSLKETIKNFISHRVDVVKNRTQYLLEKAKNRLHVLEGLLVALKDIDKVIELIEESEDKNKAQDKLEDTFDLSEKQADSILKMRLQRLTNLERKKIKDEHQEVKQEIKEYEEILSSRENILSEIKKELLDLKEEYKDKRKTTIAEGKGEIDEIDLIPDEEMNIFLTEGGYIKRTPADEFRKQNRGGTGLIGIDLKENDRVIEAINATNHDNLLCFSNKGNVYWLKTYQLPKYGRRSRGRPIVNLIDGMEEDEKIISIIQVEDLDEEKDLLFLTKRGLIKRTELNEYSNPISTGVIAINLRDNDELIDVKELEDKKIIVASKEGKLVKFNKSEVRPTGRNTKGVKCMVLGDKDEARSLETPKDEEFILIATENGYGKLTKLNEYRTSHRKVKGVITIKTDKKNGDLIDVVTKDREGLTTVTTEEGKIIKISNKDISIQSRNTRGVKLISLKEGDKITSII</sequence>
<evidence type="ECO:0000313" key="12">
    <source>
        <dbReference type="EMBL" id="OKY77953.1"/>
    </source>
</evidence>
<dbReference type="GO" id="GO:0006265">
    <property type="term" value="P:DNA topological change"/>
    <property type="evidence" value="ECO:0007669"/>
    <property type="project" value="UniProtKB-UniRule"/>
</dbReference>
<dbReference type="PANTHER" id="PTHR43493:SF5">
    <property type="entry name" value="DNA GYRASE SUBUNIT A, CHLOROPLASTIC_MITOCHONDRIAL"/>
    <property type="match status" value="1"/>
</dbReference>
<protein>
    <recommendedName>
        <fullName evidence="9">DNA gyrase subunit A</fullName>
        <ecNumber evidence="9">5.6.2.2</ecNumber>
    </recommendedName>
</protein>
<evidence type="ECO:0000256" key="8">
    <source>
        <dbReference type="ARBA" id="ARBA00063644"/>
    </source>
</evidence>
<dbReference type="Pfam" id="PF00521">
    <property type="entry name" value="DNA_topoisoIV"/>
    <property type="match status" value="1"/>
</dbReference>
<accession>A0A1Q6DUC6</accession>
<name>A0A1Q6DUC6_METT1</name>
<dbReference type="NCBIfam" id="NF004043">
    <property type="entry name" value="PRK05560.1"/>
    <property type="match status" value="1"/>
</dbReference>
<evidence type="ECO:0000256" key="6">
    <source>
        <dbReference type="ARBA" id="ARBA00023125"/>
    </source>
</evidence>
<keyword evidence="3 9" id="KW-0547">Nucleotide-binding</keyword>
<dbReference type="EMBL" id="MSDW01000001">
    <property type="protein sequence ID" value="OKY77953.1"/>
    <property type="molecule type" value="Genomic_DNA"/>
</dbReference>
<dbReference type="SUPFAM" id="SSF56719">
    <property type="entry name" value="Type II DNA topoisomerase"/>
    <property type="match status" value="1"/>
</dbReference>
<keyword evidence="4 9" id="KW-0067">ATP-binding</keyword>
<dbReference type="InterPro" id="IPR013760">
    <property type="entry name" value="Topo_IIA-like_dom_sf"/>
</dbReference>
<dbReference type="CDD" id="cd00187">
    <property type="entry name" value="TOP4c"/>
    <property type="match status" value="1"/>
</dbReference>
<comment type="subcellular location">
    <subcellularLocation>
        <location evidence="9">Cytoplasm</location>
    </subcellularLocation>
</comment>
<dbReference type="InterPro" id="IPR005743">
    <property type="entry name" value="GyrA"/>
</dbReference>
<dbReference type="InterPro" id="IPR013758">
    <property type="entry name" value="Topo_IIA_A/C_ab"/>
</dbReference>
<dbReference type="InParanoid" id="A0A1Q6DUC6"/>
<feature type="active site" description="O-(5'-phospho-DNA)-tyrosine intermediate" evidence="9">
    <location>
        <position position="121"/>
    </location>
</feature>
<comment type="catalytic activity">
    <reaction evidence="1 9">
        <text>ATP-dependent breakage, passage and rejoining of double-stranded DNA.</text>
        <dbReference type="EC" id="5.6.2.2"/>
    </reaction>
</comment>
<dbReference type="SMART" id="SM00434">
    <property type="entry name" value="TOP4c"/>
    <property type="match status" value="1"/>
</dbReference>
<dbReference type="EC" id="5.6.2.2" evidence="9"/>
<dbReference type="GO" id="GO:0005737">
    <property type="term" value="C:cytoplasm"/>
    <property type="evidence" value="ECO:0007669"/>
    <property type="project" value="UniProtKB-SubCell"/>
</dbReference>
<dbReference type="InterPro" id="IPR050220">
    <property type="entry name" value="Type_II_DNA_Topoisomerases"/>
</dbReference>
<feature type="domain" description="Topo IIA-type catalytic" evidence="11">
    <location>
        <begin position="33"/>
        <end position="496"/>
    </location>
</feature>
<dbReference type="GO" id="GO:0003918">
    <property type="term" value="F:DNA topoisomerase type II (double strand cut, ATP-hydrolyzing) activity"/>
    <property type="evidence" value="ECO:0007669"/>
    <property type="project" value="UniProtKB-UniRule"/>
</dbReference>
<comment type="miscellaneous">
    <text evidence="9">Few gyrases are as efficient as E.coli at forming negative supercoils. Not all organisms have 2 type II topoisomerases; in organisms with a single type II topoisomerase this enzyme also has to decatenate newly replicated chromosomes.</text>
</comment>
<dbReference type="GO" id="GO:0005694">
    <property type="term" value="C:chromosome"/>
    <property type="evidence" value="ECO:0007669"/>
    <property type="project" value="InterPro"/>
</dbReference>
<dbReference type="GO" id="GO:0006261">
    <property type="term" value="P:DNA-templated DNA replication"/>
    <property type="evidence" value="ECO:0007669"/>
    <property type="project" value="UniProtKB-UniRule"/>
</dbReference>
<organism evidence="12 13">
    <name type="scientific">Methanohalarchaeum thermophilum</name>
    <dbReference type="NCBI Taxonomy" id="1903181"/>
    <lineage>
        <taxon>Archaea</taxon>
        <taxon>Methanobacteriati</taxon>
        <taxon>Methanobacteriota</taxon>
        <taxon>Methanonatronarchaeia</taxon>
        <taxon>Methanonatronarchaeales</taxon>
        <taxon>Methanonatronarchaeaceae</taxon>
        <taxon>Candidatus Methanohalarchaeum</taxon>
    </lineage>
</organism>
<evidence type="ECO:0000259" key="11">
    <source>
        <dbReference type="PROSITE" id="PS52040"/>
    </source>
</evidence>
<dbReference type="Gene3D" id="3.90.199.10">
    <property type="entry name" value="Topoisomerase II, domain 5"/>
    <property type="match status" value="1"/>
</dbReference>
<dbReference type="GO" id="GO:0009330">
    <property type="term" value="C:DNA topoisomerase type II (double strand cut, ATP-hydrolyzing) complex"/>
    <property type="evidence" value="ECO:0007669"/>
    <property type="project" value="TreeGrafter"/>
</dbReference>
<evidence type="ECO:0000256" key="5">
    <source>
        <dbReference type="ARBA" id="ARBA00023029"/>
    </source>
</evidence>
<dbReference type="InterPro" id="IPR006691">
    <property type="entry name" value="GyrA/parC_rep"/>
</dbReference>
<dbReference type="InterPro" id="IPR035516">
    <property type="entry name" value="Gyrase/topoIV_suA_C"/>
</dbReference>
<dbReference type="SUPFAM" id="SSF101904">
    <property type="entry name" value="GyrA/ParC C-terminal domain-like"/>
    <property type="match status" value="1"/>
</dbReference>
<keyword evidence="5 9" id="KW-0799">Topoisomerase</keyword>
<dbReference type="AlphaFoldDB" id="A0A1Q6DUC6"/>
<comment type="function">
    <text evidence="9">A type II topoisomerase that negatively supercoils closed circular double-stranded (ds) DNA in an ATP-dependent manner to modulate DNA topology and maintain chromosomes in an underwound state. Negative supercoiling favors strand separation, and DNA replication, transcription, recombination and repair, all of which involve strand separation. Also able to catalyze the interconversion of other topological isomers of dsDNA rings, including catenanes and knotted rings. Type II topoisomerases break and join 2 DNA strands simultaneously in an ATP-dependent manner.</text>
</comment>
<comment type="subunit">
    <text evidence="9">Heterotetramer, composed of two GyrA and two GyrB chains. In the heterotetramer, GyrA contains the active site tyrosine that forms a transient covalent intermediate with DNA, while GyrB binds cofactors and catalyzes ATP hydrolysis.</text>
</comment>
<dbReference type="FunFam" id="3.30.1360.40:FF:000002">
    <property type="entry name" value="DNA gyrase subunit A"/>
    <property type="match status" value="1"/>
</dbReference>
<dbReference type="GO" id="GO:0003677">
    <property type="term" value="F:DNA binding"/>
    <property type="evidence" value="ECO:0007669"/>
    <property type="project" value="UniProtKB-UniRule"/>
</dbReference>
<dbReference type="FunFam" id="2.120.10.90:FF:000005">
    <property type="entry name" value="DNA topoisomerase 4 subunit A"/>
    <property type="match status" value="1"/>
</dbReference>
<dbReference type="Gene3D" id="1.10.268.10">
    <property type="entry name" value="Topoisomerase, domain 3"/>
    <property type="match status" value="1"/>
</dbReference>
<evidence type="ECO:0000313" key="13">
    <source>
        <dbReference type="Proteomes" id="UP000185744"/>
    </source>
</evidence>
<evidence type="ECO:0000256" key="9">
    <source>
        <dbReference type="HAMAP-Rule" id="MF_01897"/>
    </source>
</evidence>
<dbReference type="NCBIfam" id="TIGR01063">
    <property type="entry name" value="gyrA"/>
    <property type="match status" value="1"/>
</dbReference>
<dbReference type="PROSITE" id="PS52040">
    <property type="entry name" value="TOPO_IIA"/>
    <property type="match status" value="1"/>
</dbReference>
<dbReference type="InterPro" id="IPR002205">
    <property type="entry name" value="Topo_IIA_dom_A"/>
</dbReference>
<evidence type="ECO:0000256" key="7">
    <source>
        <dbReference type="ARBA" id="ARBA00023235"/>
    </source>
</evidence>
<keyword evidence="10" id="KW-0175">Coiled coil</keyword>
<proteinExistence type="inferred from homology"/>
<dbReference type="FunFam" id="3.90.199.10:FF:000001">
    <property type="entry name" value="DNA gyrase subunit A"/>
    <property type="match status" value="1"/>
</dbReference>
<keyword evidence="6 9" id="KW-0238">DNA-binding</keyword>
<keyword evidence="9" id="KW-0963">Cytoplasm</keyword>
<comment type="similarity">
    <text evidence="2 9">Belongs to the type II topoisomerase GyrA/ParC subunit family.</text>
</comment>
<gene>
    <name evidence="9" type="primary">gyrA</name>
    <name evidence="12" type="ORF">BTN85_0431</name>
</gene>
<evidence type="ECO:0000256" key="3">
    <source>
        <dbReference type="ARBA" id="ARBA00022741"/>
    </source>
</evidence>
<dbReference type="NCBIfam" id="NF004044">
    <property type="entry name" value="PRK05561.1"/>
    <property type="match status" value="1"/>
</dbReference>
<keyword evidence="13" id="KW-1185">Reference proteome</keyword>
<evidence type="ECO:0000256" key="10">
    <source>
        <dbReference type="SAM" id="Coils"/>
    </source>
</evidence>
<reference evidence="12" key="1">
    <citation type="submission" date="2016-12" db="EMBL/GenBank/DDBJ databases">
        <title>Discovery of methanogenic haloarchaea.</title>
        <authorList>
            <person name="Sorokin D.Y."/>
            <person name="Makarova K.S."/>
            <person name="Abbas B."/>
            <person name="Ferrer M."/>
            <person name="Golyshin P.N."/>
        </authorList>
    </citation>
    <scope>NUCLEOTIDE SEQUENCE [LARGE SCALE GENOMIC DNA]</scope>
    <source>
        <strain evidence="12">HMET1</strain>
    </source>
</reference>
<dbReference type="InterPro" id="IPR013757">
    <property type="entry name" value="Topo_IIA_A_a_sf"/>
</dbReference>
<dbReference type="FunFam" id="1.10.268.10:FF:000001">
    <property type="entry name" value="DNA gyrase subunit A"/>
    <property type="match status" value="1"/>
</dbReference>
<evidence type="ECO:0000256" key="4">
    <source>
        <dbReference type="ARBA" id="ARBA00022840"/>
    </source>
</evidence>
<comment type="subunit">
    <text evidence="8">Heterotetramer composed of ParC and ParE.</text>
</comment>